<dbReference type="InterPro" id="IPR006813">
    <property type="entry name" value="Glyco_trans_17"/>
</dbReference>
<dbReference type="GO" id="GO:0016020">
    <property type="term" value="C:membrane"/>
    <property type="evidence" value="ECO:0007669"/>
    <property type="project" value="InterPro"/>
</dbReference>
<reference evidence="1" key="1">
    <citation type="submission" date="2021-02" db="EMBL/GenBank/DDBJ databases">
        <title>First Annotated Genome of the Yellow-green Alga Tribonema minus.</title>
        <authorList>
            <person name="Mahan K.M."/>
        </authorList>
    </citation>
    <scope>NUCLEOTIDE SEQUENCE</scope>
    <source>
        <strain evidence="1">UTEX B ZZ1240</strain>
    </source>
</reference>
<evidence type="ECO:0000313" key="2">
    <source>
        <dbReference type="Proteomes" id="UP000664859"/>
    </source>
</evidence>
<dbReference type="GO" id="GO:0003830">
    <property type="term" value="F:beta-1,4-mannosylglycoprotein 4-beta-N-acetylglucosaminyltransferase activity"/>
    <property type="evidence" value="ECO:0007669"/>
    <property type="project" value="InterPro"/>
</dbReference>
<protein>
    <submittedName>
        <fullName evidence="1">Glycosyltransferase family 17-domain-containing protein</fullName>
    </submittedName>
</protein>
<accession>A0A835ZIL3</accession>
<gene>
    <name evidence="1" type="ORF">JKP88DRAFT_251706</name>
</gene>
<dbReference type="PANTHER" id="PTHR12224">
    <property type="entry name" value="BETA-1,4-MANNOSYL-GLYCOPROTEIN BETA-1,4-N-ACETYLGLUCOSAMINYL-TRANSFERASE"/>
    <property type="match status" value="1"/>
</dbReference>
<dbReference type="Proteomes" id="UP000664859">
    <property type="component" value="Unassembled WGS sequence"/>
</dbReference>
<dbReference type="GO" id="GO:0006044">
    <property type="term" value="P:N-acetylglucosamine metabolic process"/>
    <property type="evidence" value="ECO:0007669"/>
    <property type="project" value="TreeGrafter"/>
</dbReference>
<dbReference type="PANTHER" id="PTHR12224:SF0">
    <property type="entry name" value="BETA-1,4-MANNOSYL-GLYCOPROTEIN 4-BETA-N-ACETYLGLUCOSAMINYLTRANSFERASE"/>
    <property type="match status" value="1"/>
</dbReference>
<sequence>MSRVGSISVFGSARRACPVTNIIAERDFMAAICREHGLQAFYYEAGLVLWTRLKYAFDCELHVHGPERYLAICLGLAIKWSGPAEMTHDPHRCILLQRRASPGTEIEIPPRCGGRVRHGGEQIHILWHSQGCLLSEALPVHPKLTVLKLEDAPAVADHKWTLQRRASASSSYMEGSMDHWYREKHQRDHPHSYIKNKYASREYIVVCSDVDEIPRKEFLISLKQHCYGQLRDPIHLHMKMLMYNMKWQTDEQWMRAFVINKVSFCAATSIDELRRADPGRVAPNGGWHCSSFLSTAQLTRKLQSFSHQEFNKPEYTDAAHVRKCLSEGKDVLKRGGDLRKYAGEVPEVFRSFHKKMLFLQRYT</sequence>
<dbReference type="Pfam" id="PF04724">
    <property type="entry name" value="Glyco_transf_17"/>
    <property type="match status" value="1"/>
</dbReference>
<dbReference type="EMBL" id="JAFCMP010000021">
    <property type="protein sequence ID" value="KAG5191374.1"/>
    <property type="molecule type" value="Genomic_DNA"/>
</dbReference>
<keyword evidence="1" id="KW-0808">Transferase</keyword>
<dbReference type="AlphaFoldDB" id="A0A835ZIL3"/>
<name>A0A835ZIL3_9STRA</name>
<evidence type="ECO:0000313" key="1">
    <source>
        <dbReference type="EMBL" id="KAG5191374.1"/>
    </source>
</evidence>
<dbReference type="OrthoDB" id="6474464at2759"/>
<organism evidence="1 2">
    <name type="scientific">Tribonema minus</name>
    <dbReference type="NCBI Taxonomy" id="303371"/>
    <lineage>
        <taxon>Eukaryota</taxon>
        <taxon>Sar</taxon>
        <taxon>Stramenopiles</taxon>
        <taxon>Ochrophyta</taxon>
        <taxon>PX clade</taxon>
        <taxon>Xanthophyceae</taxon>
        <taxon>Tribonematales</taxon>
        <taxon>Tribonemataceae</taxon>
        <taxon>Tribonema</taxon>
    </lineage>
</organism>
<proteinExistence type="predicted"/>
<comment type="caution">
    <text evidence="1">The sequence shown here is derived from an EMBL/GenBank/DDBJ whole genome shotgun (WGS) entry which is preliminary data.</text>
</comment>
<keyword evidence="2" id="KW-1185">Reference proteome</keyword>